<comment type="similarity">
    <text evidence="1">Belongs to the short-chain dehydrogenases/reductases (SDR) family.</text>
</comment>
<evidence type="ECO:0000313" key="4">
    <source>
        <dbReference type="Proteomes" id="UP000197097"/>
    </source>
</evidence>
<dbReference type="SUPFAM" id="SSF51735">
    <property type="entry name" value="NAD(P)-binding Rossmann-fold domains"/>
    <property type="match status" value="1"/>
</dbReference>
<dbReference type="PROSITE" id="PS00061">
    <property type="entry name" value="ADH_SHORT"/>
    <property type="match status" value="1"/>
</dbReference>
<comment type="caution">
    <text evidence="3">The sequence shown here is derived from an EMBL/GenBank/DDBJ whole genome shotgun (WGS) entry which is preliminary data.</text>
</comment>
<dbReference type="Proteomes" id="UP000197097">
    <property type="component" value="Unassembled WGS sequence"/>
</dbReference>
<dbReference type="InterPro" id="IPR036291">
    <property type="entry name" value="NAD(P)-bd_dom_sf"/>
</dbReference>
<organism evidence="3 4">
    <name type="scientific">Sphingopyxis witflariensis</name>
    <dbReference type="NCBI Taxonomy" id="173675"/>
    <lineage>
        <taxon>Bacteria</taxon>
        <taxon>Pseudomonadati</taxon>
        <taxon>Pseudomonadota</taxon>
        <taxon>Alphaproteobacteria</taxon>
        <taxon>Sphingomonadales</taxon>
        <taxon>Sphingomonadaceae</taxon>
        <taxon>Sphingopyxis</taxon>
    </lineage>
</organism>
<dbReference type="GO" id="GO:0048038">
    <property type="term" value="F:quinone binding"/>
    <property type="evidence" value="ECO:0007669"/>
    <property type="project" value="TreeGrafter"/>
</dbReference>
<dbReference type="InterPro" id="IPR020904">
    <property type="entry name" value="Sc_DH/Rdtase_CS"/>
</dbReference>
<name>A0A246JUL6_9SPHN</name>
<dbReference type="InterPro" id="IPR002347">
    <property type="entry name" value="SDR_fam"/>
</dbReference>
<dbReference type="Gene3D" id="3.40.50.720">
    <property type="entry name" value="NAD(P)-binding Rossmann-like Domain"/>
    <property type="match status" value="1"/>
</dbReference>
<sequence>MVARFVAEGAQVAALDLRQEDADQAGATLGIACDVGDSASVAAALAQARAAFGRLDIAVNNAGIGSAPGDGSEPFYAAMARRNGELAEKGASDVIVDQLIHMEDRGWAAVMAVNLNGPFYVAREFARIKAADGTSGAIINISSTSAQSGEGSPHYVTSKAAIIGLTRQLARELAPRGIRVNALAPGPTNTPIMNGIPAEWIKGMESSVPLGRMADPAEIAAAALYLASDDASFVTGSVLVANGGSYSF</sequence>
<keyword evidence="2" id="KW-0560">Oxidoreductase</keyword>
<dbReference type="PRINTS" id="PR00080">
    <property type="entry name" value="SDRFAMILY"/>
</dbReference>
<dbReference type="FunFam" id="3.40.50.720:FF:000084">
    <property type="entry name" value="Short-chain dehydrogenase reductase"/>
    <property type="match status" value="1"/>
</dbReference>
<dbReference type="AlphaFoldDB" id="A0A246JUL6"/>
<dbReference type="Pfam" id="PF13561">
    <property type="entry name" value="adh_short_C2"/>
    <property type="match status" value="2"/>
</dbReference>
<dbReference type="OrthoDB" id="5457012at2"/>
<accession>A0A246JUL6</accession>
<keyword evidence="4" id="KW-1185">Reference proteome</keyword>
<protein>
    <submittedName>
        <fullName evidence="3">3-oxoacyl-ACP reductase</fullName>
    </submittedName>
</protein>
<evidence type="ECO:0000313" key="3">
    <source>
        <dbReference type="EMBL" id="OWQ96739.1"/>
    </source>
</evidence>
<dbReference type="PRINTS" id="PR00081">
    <property type="entry name" value="GDHRDH"/>
</dbReference>
<dbReference type="PANTHER" id="PTHR42760:SF133">
    <property type="entry name" value="3-OXOACYL-[ACYL-CARRIER-PROTEIN] REDUCTASE"/>
    <property type="match status" value="1"/>
</dbReference>
<dbReference type="GO" id="GO:0016616">
    <property type="term" value="F:oxidoreductase activity, acting on the CH-OH group of donors, NAD or NADP as acceptor"/>
    <property type="evidence" value="ECO:0007669"/>
    <property type="project" value="TreeGrafter"/>
</dbReference>
<proteinExistence type="inferred from homology"/>
<reference evidence="3 4" key="1">
    <citation type="journal article" date="2002" name="Int. J. Syst. Evol. Microbiol.">
        <title>Sphingopyxis witflariensis sp. nov., isolated from activated sludge.</title>
        <authorList>
            <person name="Kampfer P."/>
            <person name="Witzenberger R."/>
            <person name="Denner E.B."/>
            <person name="Busse H.J."/>
            <person name="Neef A."/>
        </authorList>
    </citation>
    <scope>NUCLEOTIDE SEQUENCE [LARGE SCALE GENOMIC DNA]</scope>
    <source>
        <strain evidence="3 4">DSM 14551</strain>
    </source>
</reference>
<gene>
    <name evidence="3" type="ORF">CDQ91_10650</name>
</gene>
<dbReference type="PANTHER" id="PTHR42760">
    <property type="entry name" value="SHORT-CHAIN DEHYDROGENASES/REDUCTASES FAMILY MEMBER"/>
    <property type="match status" value="1"/>
</dbReference>
<evidence type="ECO:0000256" key="1">
    <source>
        <dbReference type="ARBA" id="ARBA00006484"/>
    </source>
</evidence>
<dbReference type="GO" id="GO:0006633">
    <property type="term" value="P:fatty acid biosynthetic process"/>
    <property type="evidence" value="ECO:0007669"/>
    <property type="project" value="TreeGrafter"/>
</dbReference>
<dbReference type="EMBL" id="NISJ01000005">
    <property type="protein sequence ID" value="OWQ96739.1"/>
    <property type="molecule type" value="Genomic_DNA"/>
</dbReference>
<evidence type="ECO:0000256" key="2">
    <source>
        <dbReference type="ARBA" id="ARBA00023002"/>
    </source>
</evidence>